<accession>A0AAJ6YG47</accession>
<dbReference type="Proteomes" id="UP000695007">
    <property type="component" value="Unplaced"/>
</dbReference>
<dbReference type="GeneID" id="105361854"/>
<dbReference type="InterPro" id="IPR002350">
    <property type="entry name" value="Kazal_dom"/>
</dbReference>
<name>A0AAJ6YG47_9HYME</name>
<sequence>MIKLSLFLALVVLLSISFQVEAVRLDEGTTDCLCPVTADIFYVCGSNGSTYTNPTSLRCAAFCTGRRITKSYDGWCRS</sequence>
<evidence type="ECO:0000313" key="4">
    <source>
        <dbReference type="RefSeq" id="XP_011497438.1"/>
    </source>
</evidence>
<dbReference type="SUPFAM" id="SSF100895">
    <property type="entry name" value="Kazal-type serine protease inhibitors"/>
    <property type="match status" value="1"/>
</dbReference>
<keyword evidence="1" id="KW-0732">Signal</keyword>
<dbReference type="RefSeq" id="XP_011497438.1">
    <property type="nucleotide sequence ID" value="XM_011499136.1"/>
</dbReference>
<dbReference type="AlphaFoldDB" id="A0AAJ6YG47"/>
<evidence type="ECO:0000313" key="3">
    <source>
        <dbReference type="Proteomes" id="UP000695007"/>
    </source>
</evidence>
<organism evidence="3 4">
    <name type="scientific">Ceratosolen solmsi marchali</name>
    <dbReference type="NCBI Taxonomy" id="326594"/>
    <lineage>
        <taxon>Eukaryota</taxon>
        <taxon>Metazoa</taxon>
        <taxon>Ecdysozoa</taxon>
        <taxon>Arthropoda</taxon>
        <taxon>Hexapoda</taxon>
        <taxon>Insecta</taxon>
        <taxon>Pterygota</taxon>
        <taxon>Neoptera</taxon>
        <taxon>Endopterygota</taxon>
        <taxon>Hymenoptera</taxon>
        <taxon>Apocrita</taxon>
        <taxon>Proctotrupomorpha</taxon>
        <taxon>Chalcidoidea</taxon>
        <taxon>Agaonidae</taxon>
        <taxon>Agaoninae</taxon>
        <taxon>Ceratosolen</taxon>
    </lineage>
</organism>
<proteinExistence type="predicted"/>
<dbReference type="InterPro" id="IPR036058">
    <property type="entry name" value="Kazal_dom_sf"/>
</dbReference>
<dbReference type="Pfam" id="PF07648">
    <property type="entry name" value="Kazal_2"/>
    <property type="match status" value="1"/>
</dbReference>
<dbReference type="CDD" id="cd00104">
    <property type="entry name" value="KAZAL_FS"/>
    <property type="match status" value="1"/>
</dbReference>
<feature type="chain" id="PRO_5042609092" evidence="1">
    <location>
        <begin position="23"/>
        <end position="78"/>
    </location>
</feature>
<reference evidence="4" key="1">
    <citation type="submission" date="2025-08" db="UniProtKB">
        <authorList>
            <consortium name="RefSeq"/>
        </authorList>
    </citation>
    <scope>IDENTIFICATION</scope>
</reference>
<evidence type="ECO:0000259" key="2">
    <source>
        <dbReference type="PROSITE" id="PS51465"/>
    </source>
</evidence>
<keyword evidence="3" id="KW-1185">Reference proteome</keyword>
<gene>
    <name evidence="4" type="primary">LOC105361854</name>
</gene>
<evidence type="ECO:0000256" key="1">
    <source>
        <dbReference type="SAM" id="SignalP"/>
    </source>
</evidence>
<feature type="signal peptide" evidence="1">
    <location>
        <begin position="1"/>
        <end position="22"/>
    </location>
</feature>
<feature type="domain" description="Kazal-like" evidence="2">
    <location>
        <begin position="26"/>
        <end position="78"/>
    </location>
</feature>
<dbReference type="PROSITE" id="PS51465">
    <property type="entry name" value="KAZAL_2"/>
    <property type="match status" value="1"/>
</dbReference>
<dbReference type="SMART" id="SM00280">
    <property type="entry name" value="KAZAL"/>
    <property type="match status" value="1"/>
</dbReference>
<protein>
    <submittedName>
        <fullName evidence="4">Thrombin inhibitor rhodniin-like</fullName>
    </submittedName>
</protein>
<dbReference type="KEGG" id="csol:105361854"/>
<dbReference type="Gene3D" id="3.30.60.30">
    <property type="match status" value="1"/>
</dbReference>